<feature type="transmembrane region" description="Helical" evidence="1">
    <location>
        <begin position="66"/>
        <end position="86"/>
    </location>
</feature>
<dbReference type="EMBL" id="BAABDE010000006">
    <property type="protein sequence ID" value="GAA3779285.1"/>
    <property type="molecule type" value="Genomic_DNA"/>
</dbReference>
<feature type="domain" description="SMODS and SLOG-associating 2TM effector" evidence="2">
    <location>
        <begin position="169"/>
        <end position="290"/>
    </location>
</feature>
<dbReference type="NCBIfam" id="NF033634">
    <property type="entry name" value="SLATT_1"/>
    <property type="match status" value="1"/>
</dbReference>
<dbReference type="Pfam" id="PF18181">
    <property type="entry name" value="SLATT_1"/>
    <property type="match status" value="1"/>
</dbReference>
<dbReference type="Pfam" id="PF14015">
    <property type="entry name" value="DUF4231"/>
    <property type="match status" value="1"/>
</dbReference>
<evidence type="ECO:0000256" key="1">
    <source>
        <dbReference type="SAM" id="Phobius"/>
    </source>
</evidence>
<keyword evidence="1" id="KW-0472">Membrane</keyword>
<dbReference type="Proteomes" id="UP001501009">
    <property type="component" value="Unassembled WGS sequence"/>
</dbReference>
<organism evidence="3 4">
    <name type="scientific">Streptomyces coacervatus</name>
    <dbReference type="NCBI Taxonomy" id="647381"/>
    <lineage>
        <taxon>Bacteria</taxon>
        <taxon>Bacillati</taxon>
        <taxon>Actinomycetota</taxon>
        <taxon>Actinomycetes</taxon>
        <taxon>Kitasatosporales</taxon>
        <taxon>Streptomycetaceae</taxon>
        <taxon>Streptomyces</taxon>
    </lineage>
</organism>
<dbReference type="InterPro" id="IPR025325">
    <property type="entry name" value="DUF4231"/>
</dbReference>
<dbReference type="InterPro" id="IPR040884">
    <property type="entry name" value="SLATT_1"/>
</dbReference>
<reference evidence="4" key="1">
    <citation type="journal article" date="2019" name="Int. J. Syst. Evol. Microbiol.">
        <title>The Global Catalogue of Microorganisms (GCM) 10K type strain sequencing project: providing services to taxonomists for standard genome sequencing and annotation.</title>
        <authorList>
            <consortium name="The Broad Institute Genomics Platform"/>
            <consortium name="The Broad Institute Genome Sequencing Center for Infectious Disease"/>
            <person name="Wu L."/>
            <person name="Ma J."/>
        </authorList>
    </citation>
    <scope>NUCLEOTIDE SEQUENCE [LARGE SCALE GENOMIC DNA]</scope>
    <source>
        <strain evidence="4">JCM 17138</strain>
    </source>
</reference>
<feature type="transmembrane region" description="Helical" evidence="1">
    <location>
        <begin position="37"/>
        <end position="60"/>
    </location>
</feature>
<accession>A0ABP7H199</accession>
<name>A0ABP7H199_9ACTN</name>
<protein>
    <recommendedName>
        <fullName evidence="2">SMODS and SLOG-associating 2TM effector domain-containing protein</fullName>
    </recommendedName>
</protein>
<gene>
    <name evidence="3" type="ORF">GCM10022403_012430</name>
</gene>
<comment type="caution">
    <text evidence="3">The sequence shown here is derived from an EMBL/GenBank/DDBJ whole genome shotgun (WGS) entry which is preliminary data.</text>
</comment>
<dbReference type="RefSeq" id="WP_275781481.1">
    <property type="nucleotide sequence ID" value="NZ_BAABDE010000006.1"/>
</dbReference>
<keyword evidence="1" id="KW-1133">Transmembrane helix</keyword>
<evidence type="ECO:0000259" key="2">
    <source>
        <dbReference type="Pfam" id="PF18181"/>
    </source>
</evidence>
<proteinExistence type="predicted"/>
<keyword evidence="1" id="KW-0812">Transmembrane</keyword>
<sequence>MTTDRAAGAATQQAWDQQSVWSQAAGRAKAGIDRARTLSLVLGLAAAVLGTAASQVIAAHSTLGKALAFGAACATGLVPIAARYAGPAAVRDWTRLRVTSESLKSEIHIWLAGVTPYRASDAQLVLHQRLKALREEAAQLLPRTAGIPPVPRRPPAVSDVETYIELCLRPQISGYYLSRARTLGSRAAWVRRGEVALGSVGVLLGALAGTFELEQAAAWVAVATTAGAAIGAHGMAANYAYQQVQFTATAAELEDAVARWYADTDRTSPAVEDAFVAHCERVISVLNDTWMAKWTSE</sequence>
<evidence type="ECO:0000313" key="4">
    <source>
        <dbReference type="Proteomes" id="UP001501009"/>
    </source>
</evidence>
<evidence type="ECO:0000313" key="3">
    <source>
        <dbReference type="EMBL" id="GAA3779285.1"/>
    </source>
</evidence>
<keyword evidence="4" id="KW-1185">Reference proteome</keyword>